<protein>
    <submittedName>
        <fullName evidence="1">Uncharacterized protein</fullName>
    </submittedName>
</protein>
<dbReference type="InParanoid" id="A0A084Q7T2"/>
<evidence type="ECO:0000313" key="2">
    <source>
        <dbReference type="Proteomes" id="UP000028524"/>
    </source>
</evidence>
<organism evidence="1 2">
    <name type="scientific">Stachybotrys chlorohalonatus (strain IBT 40285)</name>
    <dbReference type="NCBI Taxonomy" id="1283841"/>
    <lineage>
        <taxon>Eukaryota</taxon>
        <taxon>Fungi</taxon>
        <taxon>Dikarya</taxon>
        <taxon>Ascomycota</taxon>
        <taxon>Pezizomycotina</taxon>
        <taxon>Sordariomycetes</taxon>
        <taxon>Hypocreomycetidae</taxon>
        <taxon>Hypocreales</taxon>
        <taxon>Stachybotryaceae</taxon>
        <taxon>Stachybotrys</taxon>
    </lineage>
</organism>
<keyword evidence="2" id="KW-1185">Reference proteome</keyword>
<dbReference type="HOGENOM" id="CLU_1147831_0_0_1"/>
<proteinExistence type="predicted"/>
<dbReference type="EMBL" id="KL661945">
    <property type="protein sequence ID" value="KFA60017.1"/>
    <property type="molecule type" value="Genomic_DNA"/>
</dbReference>
<evidence type="ECO:0000313" key="1">
    <source>
        <dbReference type="EMBL" id="KFA60017.1"/>
    </source>
</evidence>
<accession>A0A084Q7T2</accession>
<sequence>MADMPRKEYLKAHGIDGTGTLQFGIEIEFCIPPTEYPIAQEHPAYANADLAHLDAQRIVTLTWLLEPDLLFSLCPEARQVNPPLAKNARFVVEAPQHPADPAKSHPEMLEDVPIPMMWARKKALTRIYDAADLFELSEIVKGRNLAHPGMDECFENLGPSSFSQKFIREWVALVLNVTKIALLTPTEYKKVLPPIWELVSEPEAQGGWVCLFTMIKGRLQFEWDINMDERYWLQRMRELSTF</sequence>
<gene>
    <name evidence="1" type="ORF">S40285_08760</name>
</gene>
<name>A0A084Q7T2_STAC4</name>
<reference evidence="1 2" key="1">
    <citation type="journal article" date="2014" name="BMC Genomics">
        <title>Comparative genome sequencing reveals chemotype-specific gene clusters in the toxigenic black mold Stachybotrys.</title>
        <authorList>
            <person name="Semeiks J."/>
            <person name="Borek D."/>
            <person name="Otwinowski Z."/>
            <person name="Grishin N.V."/>
        </authorList>
    </citation>
    <scope>NUCLEOTIDE SEQUENCE [LARGE SCALE GENOMIC DNA]</scope>
    <source>
        <strain evidence="1 2">IBT 40285</strain>
    </source>
</reference>
<dbReference type="OrthoDB" id="4940520at2759"/>
<dbReference type="AlphaFoldDB" id="A0A084Q7T2"/>
<dbReference type="Proteomes" id="UP000028524">
    <property type="component" value="Unassembled WGS sequence"/>
</dbReference>